<evidence type="ECO:0008006" key="3">
    <source>
        <dbReference type="Google" id="ProtNLM"/>
    </source>
</evidence>
<gene>
    <name evidence="1" type="ORF">OXH55_16365</name>
</gene>
<protein>
    <recommendedName>
        <fullName evidence="3">Lipoprotein</fullName>
    </recommendedName>
</protein>
<organism evidence="1 2">
    <name type="scientific">Clostridium ganghwense</name>
    <dbReference type="NCBI Taxonomy" id="312089"/>
    <lineage>
        <taxon>Bacteria</taxon>
        <taxon>Bacillati</taxon>
        <taxon>Bacillota</taxon>
        <taxon>Clostridia</taxon>
        <taxon>Eubacteriales</taxon>
        <taxon>Clostridiaceae</taxon>
        <taxon>Clostridium</taxon>
    </lineage>
</organism>
<comment type="caution">
    <text evidence="1">The sequence shown here is derived from an EMBL/GenBank/DDBJ whole genome shotgun (WGS) entry which is preliminary data.</text>
</comment>
<dbReference type="Proteomes" id="UP001079657">
    <property type="component" value="Unassembled WGS sequence"/>
</dbReference>
<accession>A0ABT4CVG9</accession>
<dbReference type="RefSeq" id="WP_268051140.1">
    <property type="nucleotide sequence ID" value="NZ_JAPQES010000006.1"/>
</dbReference>
<proteinExistence type="predicted"/>
<keyword evidence="2" id="KW-1185">Reference proteome</keyword>
<sequence>MRNYKINKSKILKVLLVIIVLLSLHGCSRESRGVGMPCVAGFTYEQAPKGEKIKKDIISNVQMREFYCGILSGTYGSFFIEKNSVSFNILKLNLKDKKANLRDVKNHSYKGTAKYKNKKYNLDIIIKWHGFGATVIGTLYDKSNKNQIKFEIN</sequence>
<name>A0ABT4CVG9_9CLOT</name>
<evidence type="ECO:0000313" key="1">
    <source>
        <dbReference type="EMBL" id="MCY6372206.1"/>
    </source>
</evidence>
<dbReference type="EMBL" id="JAPQES010000006">
    <property type="protein sequence ID" value="MCY6372206.1"/>
    <property type="molecule type" value="Genomic_DNA"/>
</dbReference>
<evidence type="ECO:0000313" key="2">
    <source>
        <dbReference type="Proteomes" id="UP001079657"/>
    </source>
</evidence>
<reference evidence="1" key="1">
    <citation type="submission" date="2022-12" db="EMBL/GenBank/DDBJ databases">
        <authorList>
            <person name="Wang J."/>
        </authorList>
    </citation>
    <scope>NUCLEOTIDE SEQUENCE</scope>
    <source>
        <strain evidence="1">HY-42-06</strain>
    </source>
</reference>